<reference evidence="1 2" key="1">
    <citation type="submission" date="2016-02" db="EMBL/GenBank/DDBJ databases">
        <title>Complete Genome Sequence of Weissella jogaejeotgali FOL01.</title>
        <authorList>
            <person name="Lee J.-H."/>
            <person name="Ku H.-J."/>
        </authorList>
    </citation>
    <scope>NUCLEOTIDE SEQUENCE [LARGE SCALE GENOMIC DNA]</scope>
    <source>
        <strain evidence="1 2">FOL01</strain>
    </source>
</reference>
<sequence>MIDTTKLQQVDDDLQSIYSDLNYYLLIDYMPAHVGPFIITIFNEDTYSFLITSLLRLINEHNRLVDILVHYNLNPFGDIHVSAVFYDNKGSDLNELISVYNQTLDLLTHNFESIKVIMKLNGLMEAK</sequence>
<keyword evidence="2" id="KW-1185">Reference proteome</keyword>
<dbReference type="Proteomes" id="UP000185473">
    <property type="component" value="Chromosome"/>
</dbReference>
<dbReference type="AlphaFoldDB" id="A0A1L6RCH4"/>
<evidence type="ECO:0000313" key="2">
    <source>
        <dbReference type="Proteomes" id="UP000185473"/>
    </source>
</evidence>
<gene>
    <name evidence="1" type="ORF">FOL01_1313</name>
</gene>
<dbReference type="RefSeq" id="WP_075269934.1">
    <property type="nucleotide sequence ID" value="NZ_CP014332.1"/>
</dbReference>
<evidence type="ECO:0000313" key="1">
    <source>
        <dbReference type="EMBL" id="APS42172.1"/>
    </source>
</evidence>
<dbReference type="KEGG" id="wjo:FOL01_1313"/>
<dbReference type="STRING" id="1631871.FOL01_1313"/>
<protein>
    <submittedName>
        <fullName evidence="1">Uncharacterized protein</fullName>
    </submittedName>
</protein>
<organism evidence="1 2">
    <name type="scientific">Weissella jogaejeotgali</name>
    <dbReference type="NCBI Taxonomy" id="1631871"/>
    <lineage>
        <taxon>Bacteria</taxon>
        <taxon>Bacillati</taxon>
        <taxon>Bacillota</taxon>
        <taxon>Bacilli</taxon>
        <taxon>Lactobacillales</taxon>
        <taxon>Lactobacillaceae</taxon>
        <taxon>Weissella</taxon>
    </lineage>
</organism>
<accession>A0A1L6RCH4</accession>
<proteinExistence type="predicted"/>
<dbReference type="OrthoDB" id="9953629at2"/>
<name>A0A1L6RCH4_9LACO</name>
<dbReference type="EMBL" id="CP014332">
    <property type="protein sequence ID" value="APS42172.1"/>
    <property type="molecule type" value="Genomic_DNA"/>
</dbReference>